<keyword evidence="3" id="KW-1185">Reference proteome</keyword>
<reference evidence="2" key="1">
    <citation type="journal article" date="2020" name="New Phytol.">
        <title>Comparative genomics reveals dynamic genome evolution in host specialist ectomycorrhizal fungi.</title>
        <authorList>
            <person name="Lofgren L.A."/>
            <person name="Nguyen N.H."/>
            <person name="Vilgalys R."/>
            <person name="Ruytinx J."/>
            <person name="Liao H.L."/>
            <person name="Branco S."/>
            <person name="Kuo A."/>
            <person name="LaButti K."/>
            <person name="Lipzen A."/>
            <person name="Andreopoulos W."/>
            <person name="Pangilinan J."/>
            <person name="Riley R."/>
            <person name="Hundley H."/>
            <person name="Na H."/>
            <person name="Barry K."/>
            <person name="Grigoriev I.V."/>
            <person name="Stajich J.E."/>
            <person name="Kennedy P.G."/>
        </authorList>
    </citation>
    <scope>NUCLEOTIDE SEQUENCE</scope>
    <source>
        <strain evidence="2">DOB743</strain>
    </source>
</reference>
<dbReference type="OrthoDB" id="2693242at2759"/>
<dbReference type="InterPro" id="IPR033121">
    <property type="entry name" value="PEPTIDASE_A1"/>
</dbReference>
<dbReference type="SUPFAM" id="SSF50630">
    <property type="entry name" value="Acid proteases"/>
    <property type="match status" value="1"/>
</dbReference>
<dbReference type="EMBL" id="JABBWD010000024">
    <property type="protein sequence ID" value="KAG1776749.1"/>
    <property type="molecule type" value="Genomic_DNA"/>
</dbReference>
<feature type="domain" description="Peptidase A1" evidence="1">
    <location>
        <begin position="1"/>
        <end position="60"/>
    </location>
</feature>
<dbReference type="Pfam" id="PF00026">
    <property type="entry name" value="Asp"/>
    <property type="match status" value="1"/>
</dbReference>
<evidence type="ECO:0000313" key="3">
    <source>
        <dbReference type="Proteomes" id="UP000714275"/>
    </source>
</evidence>
<dbReference type="Gene3D" id="2.40.70.10">
    <property type="entry name" value="Acid Proteases"/>
    <property type="match status" value="1"/>
</dbReference>
<sequence length="103" mass="11656">MLQYLILGLNFKGYLELAIADANPYQGILGWSRDYWIVGDVFMQNVYSIFDTGSWRIGFADIDIVSFPAVSIRTASFLFHSLHSSASHHATCIESSFYCVHIQ</sequence>
<feature type="non-terminal residue" evidence="2">
    <location>
        <position position="103"/>
    </location>
</feature>
<dbReference type="InterPro" id="IPR021109">
    <property type="entry name" value="Peptidase_aspartic_dom_sf"/>
</dbReference>
<accession>A0A9P6ZTZ0</accession>
<dbReference type="PROSITE" id="PS51767">
    <property type="entry name" value="PEPTIDASE_A1"/>
    <property type="match status" value="1"/>
</dbReference>
<proteinExistence type="predicted"/>
<dbReference type="Proteomes" id="UP000714275">
    <property type="component" value="Unassembled WGS sequence"/>
</dbReference>
<name>A0A9P6ZTZ0_9AGAM</name>
<dbReference type="AlphaFoldDB" id="A0A9P6ZTZ0"/>
<organism evidence="2 3">
    <name type="scientific">Suillus placidus</name>
    <dbReference type="NCBI Taxonomy" id="48579"/>
    <lineage>
        <taxon>Eukaryota</taxon>
        <taxon>Fungi</taxon>
        <taxon>Dikarya</taxon>
        <taxon>Basidiomycota</taxon>
        <taxon>Agaricomycotina</taxon>
        <taxon>Agaricomycetes</taxon>
        <taxon>Agaricomycetidae</taxon>
        <taxon>Boletales</taxon>
        <taxon>Suillineae</taxon>
        <taxon>Suillaceae</taxon>
        <taxon>Suillus</taxon>
    </lineage>
</organism>
<evidence type="ECO:0000313" key="2">
    <source>
        <dbReference type="EMBL" id="KAG1776749.1"/>
    </source>
</evidence>
<protein>
    <recommendedName>
        <fullName evidence="1">Peptidase A1 domain-containing protein</fullName>
    </recommendedName>
</protein>
<evidence type="ECO:0000259" key="1">
    <source>
        <dbReference type="PROSITE" id="PS51767"/>
    </source>
</evidence>
<gene>
    <name evidence="2" type="ORF">EV702DRAFT_1106210</name>
</gene>
<comment type="caution">
    <text evidence="2">The sequence shown here is derived from an EMBL/GenBank/DDBJ whole genome shotgun (WGS) entry which is preliminary data.</text>
</comment>